<keyword evidence="1" id="KW-0808">Transferase</keyword>
<proteinExistence type="predicted"/>
<evidence type="ECO:0000313" key="2">
    <source>
        <dbReference type="Proteomes" id="UP000683557"/>
    </source>
</evidence>
<gene>
    <name evidence="1" type="ORF">KP004_08160</name>
</gene>
<dbReference type="GO" id="GO:0008168">
    <property type="term" value="F:methyltransferase activity"/>
    <property type="evidence" value="ECO:0007669"/>
    <property type="project" value="UniProtKB-KW"/>
</dbReference>
<organism evidence="1 2">
    <name type="scientific">Geomonas oryzisoli</name>
    <dbReference type="NCBI Taxonomy" id="2847992"/>
    <lineage>
        <taxon>Bacteria</taxon>
        <taxon>Pseudomonadati</taxon>
        <taxon>Thermodesulfobacteriota</taxon>
        <taxon>Desulfuromonadia</taxon>
        <taxon>Geobacterales</taxon>
        <taxon>Geobacteraceae</taxon>
        <taxon>Geomonas</taxon>
    </lineage>
</organism>
<evidence type="ECO:0000313" key="1">
    <source>
        <dbReference type="EMBL" id="QWV95139.1"/>
    </source>
</evidence>
<protein>
    <submittedName>
        <fullName evidence="1">Class I SAM-dependent methyltransferase</fullName>
    </submittedName>
</protein>
<dbReference type="EMBL" id="CP076723">
    <property type="protein sequence ID" value="QWV95139.1"/>
    <property type="molecule type" value="Genomic_DNA"/>
</dbReference>
<accession>A0ABX8JER3</accession>
<reference evidence="1 2" key="1">
    <citation type="submission" date="2021-06" db="EMBL/GenBank/DDBJ databases">
        <title>Gemonas diversity in paddy soil.</title>
        <authorList>
            <person name="Liu G."/>
        </authorList>
    </citation>
    <scope>NUCLEOTIDE SEQUENCE [LARGE SCALE GENOMIC DNA]</scope>
    <source>
        <strain evidence="1 2">RG10</strain>
    </source>
</reference>
<dbReference type="PANTHER" id="PTHR43464:SF23">
    <property type="entry name" value="JUVENILE HORMONE ACID O-METHYLTRANSFERASE"/>
    <property type="match status" value="1"/>
</dbReference>
<dbReference type="Pfam" id="PF13489">
    <property type="entry name" value="Methyltransf_23"/>
    <property type="match status" value="1"/>
</dbReference>
<dbReference type="Proteomes" id="UP000683557">
    <property type="component" value="Chromosome"/>
</dbReference>
<keyword evidence="1" id="KW-0489">Methyltransferase</keyword>
<dbReference type="RefSeq" id="WP_216801840.1">
    <property type="nucleotide sequence ID" value="NZ_CP076723.1"/>
</dbReference>
<keyword evidence="2" id="KW-1185">Reference proteome</keyword>
<sequence>MDLKEAQTGNLIRHPWETSRLDALQEILSEFLTPGMRVLDIGCGDGFVAESLCKEMPGIKITAVDTHLSDEQVRNFTVNKAEISFRKELPEQGRFDLALLLDVLEHIEEDAPFLKNVVHRYLASKGLVLVTVPAFQGLFSCHDTFLGHYRRYSLPQLLHLVEGAGLKVRRSGYLFSTLLLPKLVLFKLLAPADAPGGVGQWSRGALITSLVHLVLKLDNKLLFAAGRLGIKIPGLTGWVLCEKQGS</sequence>
<dbReference type="CDD" id="cd02440">
    <property type="entry name" value="AdoMet_MTases"/>
    <property type="match status" value="1"/>
</dbReference>
<name>A0ABX8JER3_9BACT</name>
<dbReference type="GO" id="GO:0032259">
    <property type="term" value="P:methylation"/>
    <property type="evidence" value="ECO:0007669"/>
    <property type="project" value="UniProtKB-KW"/>
</dbReference>
<dbReference type="PANTHER" id="PTHR43464">
    <property type="entry name" value="METHYLTRANSFERASE"/>
    <property type="match status" value="1"/>
</dbReference>